<evidence type="ECO:0000256" key="1">
    <source>
        <dbReference type="SAM" id="MobiDB-lite"/>
    </source>
</evidence>
<organism evidence="4 5">
    <name type="scientific">Hypsibius exemplaris</name>
    <name type="common">Freshwater tardigrade</name>
    <dbReference type="NCBI Taxonomy" id="2072580"/>
    <lineage>
        <taxon>Eukaryota</taxon>
        <taxon>Metazoa</taxon>
        <taxon>Ecdysozoa</taxon>
        <taxon>Tardigrada</taxon>
        <taxon>Eutardigrada</taxon>
        <taxon>Parachela</taxon>
        <taxon>Hypsibioidea</taxon>
        <taxon>Hypsibiidae</taxon>
        <taxon>Hypsibius</taxon>
    </lineage>
</organism>
<keyword evidence="5" id="KW-1185">Reference proteome</keyword>
<reference evidence="5" key="1">
    <citation type="submission" date="2017-01" db="EMBL/GenBank/DDBJ databases">
        <title>Comparative genomics of anhydrobiosis in the tardigrade Hypsibius dujardini.</title>
        <authorList>
            <person name="Yoshida Y."/>
            <person name="Koutsovoulos G."/>
            <person name="Laetsch D."/>
            <person name="Stevens L."/>
            <person name="Kumar S."/>
            <person name="Horikawa D."/>
            <person name="Ishino K."/>
            <person name="Komine S."/>
            <person name="Tomita M."/>
            <person name="Blaxter M."/>
            <person name="Arakawa K."/>
        </authorList>
    </citation>
    <scope>NUCLEOTIDE SEQUENCE [LARGE SCALE GENOMIC DNA]</scope>
    <source>
        <strain evidence="5">Z151</strain>
    </source>
</reference>
<name>A0A9X6RLD7_HYPEX</name>
<dbReference type="Pfam" id="PF00226">
    <property type="entry name" value="DnaJ"/>
    <property type="match status" value="1"/>
</dbReference>
<comment type="caution">
    <text evidence="4">The sequence shown here is derived from an EMBL/GenBank/DDBJ whole genome shotgun (WGS) entry which is preliminary data.</text>
</comment>
<keyword evidence="2" id="KW-1133">Transmembrane helix</keyword>
<dbReference type="Gene3D" id="1.10.287.110">
    <property type="entry name" value="DnaJ domain"/>
    <property type="match status" value="1"/>
</dbReference>
<evidence type="ECO:0000313" key="5">
    <source>
        <dbReference type="Proteomes" id="UP000192578"/>
    </source>
</evidence>
<dbReference type="PROSITE" id="PS50076">
    <property type="entry name" value="DNAJ_2"/>
    <property type="match status" value="1"/>
</dbReference>
<evidence type="ECO:0000313" key="4">
    <source>
        <dbReference type="EMBL" id="OWA51651.1"/>
    </source>
</evidence>
<dbReference type="AlphaFoldDB" id="A0A9X6RLD7"/>
<feature type="domain" description="J" evidence="3">
    <location>
        <begin position="11"/>
        <end position="75"/>
    </location>
</feature>
<dbReference type="Proteomes" id="UP000192578">
    <property type="component" value="Unassembled WGS sequence"/>
</dbReference>
<dbReference type="InterPro" id="IPR001623">
    <property type="entry name" value="DnaJ_domain"/>
</dbReference>
<keyword evidence="2" id="KW-0472">Membrane</keyword>
<dbReference type="SUPFAM" id="SSF46565">
    <property type="entry name" value="Chaperone J-domain"/>
    <property type="match status" value="1"/>
</dbReference>
<accession>A0A9X6RLD7</accession>
<feature type="transmembrane region" description="Helical" evidence="2">
    <location>
        <begin position="190"/>
        <end position="210"/>
    </location>
</feature>
<dbReference type="PROSITE" id="PS00636">
    <property type="entry name" value="DNAJ_1"/>
    <property type="match status" value="1"/>
</dbReference>
<feature type="region of interest" description="Disordered" evidence="1">
    <location>
        <begin position="66"/>
        <end position="129"/>
    </location>
</feature>
<dbReference type="InterPro" id="IPR036869">
    <property type="entry name" value="J_dom_sf"/>
</dbReference>
<sequence>MRTVSSTVKRSYYDVLGISRTATSQEIKSAYYELSKKFHPDLNDGPASKSKFQEITEAYETLGNTISRRTYDQSSPQDYGSSGPYSRAQRNPYRETDFPGGPENGFGAWNRQAPGSFSGKHRKPQQKGKTDYWDYDEYYRQHYSDMRQQQHNEKRWKDFQEEMQKTDNFGPFQGRRPNYTNGRNTGVGRLINIAVSLFFIWFLLELMAVVTKGSPDRRQAVRSAPYSNRREKEEAELRERLRRRVNSKLSTIYPPDDVELPPIDYGLEGNGSDDPRSGNGPGMQK</sequence>
<dbReference type="PRINTS" id="PR00625">
    <property type="entry name" value="JDOMAIN"/>
</dbReference>
<dbReference type="OrthoDB" id="376357at2759"/>
<dbReference type="InterPro" id="IPR053025">
    <property type="entry name" value="Mito_ATP_Synthase-Asso"/>
</dbReference>
<feature type="region of interest" description="Disordered" evidence="1">
    <location>
        <begin position="245"/>
        <end position="285"/>
    </location>
</feature>
<gene>
    <name evidence="4" type="ORF">BV898_16125</name>
</gene>
<evidence type="ECO:0000256" key="2">
    <source>
        <dbReference type="SAM" id="Phobius"/>
    </source>
</evidence>
<protein>
    <recommendedName>
        <fullName evidence="3">J domain-containing protein</fullName>
    </recommendedName>
</protein>
<evidence type="ECO:0000259" key="3">
    <source>
        <dbReference type="PROSITE" id="PS50076"/>
    </source>
</evidence>
<keyword evidence="2" id="KW-0812">Transmembrane</keyword>
<dbReference type="SMART" id="SM00271">
    <property type="entry name" value="DnaJ"/>
    <property type="match status" value="1"/>
</dbReference>
<feature type="compositionally biased region" description="Polar residues" evidence="1">
    <location>
        <begin position="66"/>
        <end position="84"/>
    </location>
</feature>
<dbReference type="PANTHER" id="PTHR44873">
    <property type="entry name" value="DNAJ HOMOLOG SUBFAMILY C MEMBER 30, MITOCHONDRIAL"/>
    <property type="match status" value="1"/>
</dbReference>
<dbReference type="InterPro" id="IPR018253">
    <property type="entry name" value="DnaJ_domain_CS"/>
</dbReference>
<proteinExistence type="predicted"/>
<dbReference type="PANTHER" id="PTHR44873:SF1">
    <property type="entry name" value="DNAJ HOMOLOG SUBFAMILY C MEMBER 30, MITOCHONDRIAL"/>
    <property type="match status" value="1"/>
</dbReference>
<dbReference type="EMBL" id="MTYJ01000234">
    <property type="protein sequence ID" value="OWA51651.1"/>
    <property type="molecule type" value="Genomic_DNA"/>
</dbReference>
<dbReference type="CDD" id="cd06257">
    <property type="entry name" value="DnaJ"/>
    <property type="match status" value="1"/>
</dbReference>